<dbReference type="PROSITE" id="PS50801">
    <property type="entry name" value="STAS"/>
    <property type="match status" value="1"/>
</dbReference>
<dbReference type="EMBL" id="MVIM01000009">
    <property type="protein sequence ID" value="ORB63953.1"/>
    <property type="molecule type" value="Genomic_DNA"/>
</dbReference>
<dbReference type="CDD" id="cd07043">
    <property type="entry name" value="STAS_anti-anti-sigma_factors"/>
    <property type="match status" value="1"/>
</dbReference>
<comment type="caution">
    <text evidence="2">The sequence shown here is derived from an EMBL/GenBank/DDBJ whole genome shotgun (WGS) entry which is preliminary data.</text>
</comment>
<evidence type="ECO:0000313" key="2">
    <source>
        <dbReference type="EMBL" id="ORB63953.1"/>
    </source>
</evidence>
<dbReference type="Pfam" id="PF01740">
    <property type="entry name" value="STAS"/>
    <property type="match status" value="1"/>
</dbReference>
<evidence type="ECO:0000259" key="1">
    <source>
        <dbReference type="PROSITE" id="PS50801"/>
    </source>
</evidence>
<evidence type="ECO:0000313" key="3">
    <source>
        <dbReference type="Proteomes" id="UP000192411"/>
    </source>
</evidence>
<protein>
    <submittedName>
        <fullName evidence="2">Anti-anti-sigma factor</fullName>
    </submittedName>
</protein>
<dbReference type="RefSeq" id="WP_083126992.1">
    <property type="nucleotide sequence ID" value="NZ_MVIM01000009.1"/>
</dbReference>
<feature type="domain" description="STAS" evidence="1">
    <location>
        <begin position="5"/>
        <end position="101"/>
    </location>
</feature>
<sequence>MATPLSVRTSLDDGTAVLSVAGEIDMSNVGVFTTAIADAMVPASHDGGVLTIDLTRVEYLDSAAIGALFEQADRIRLIVNPMLMPVLRVSGLTNVTAVVAR</sequence>
<accession>A0A1X0JM26</accession>
<dbReference type="SUPFAM" id="SSF52091">
    <property type="entry name" value="SpoIIaa-like"/>
    <property type="match status" value="1"/>
</dbReference>
<dbReference type="InterPro" id="IPR036513">
    <property type="entry name" value="STAS_dom_sf"/>
</dbReference>
<dbReference type="Proteomes" id="UP000192411">
    <property type="component" value="Unassembled WGS sequence"/>
</dbReference>
<dbReference type="InterPro" id="IPR002645">
    <property type="entry name" value="STAS_dom"/>
</dbReference>
<proteinExistence type="predicted"/>
<dbReference type="Gene3D" id="3.30.750.24">
    <property type="entry name" value="STAS domain"/>
    <property type="match status" value="1"/>
</dbReference>
<organism evidence="2 3">
    <name type="scientific">Mycolicibacterium tusciae</name>
    <dbReference type="NCBI Taxonomy" id="75922"/>
    <lineage>
        <taxon>Bacteria</taxon>
        <taxon>Bacillati</taxon>
        <taxon>Actinomycetota</taxon>
        <taxon>Actinomycetes</taxon>
        <taxon>Mycobacteriales</taxon>
        <taxon>Mycobacteriaceae</taxon>
        <taxon>Mycolicibacterium</taxon>
    </lineage>
</organism>
<dbReference type="STRING" id="75922.BST47_18175"/>
<gene>
    <name evidence="2" type="ORF">BST47_18175</name>
</gene>
<keyword evidence="3" id="KW-1185">Reference proteome</keyword>
<reference evidence="2 3" key="1">
    <citation type="submission" date="2017-02" db="EMBL/GenBank/DDBJ databases">
        <title>The new phylogeny of genus Mycobacterium.</title>
        <authorList>
            <person name="Tortoli E."/>
            <person name="Trovato A."/>
            <person name="Cirillo D.M."/>
        </authorList>
    </citation>
    <scope>NUCLEOTIDE SEQUENCE [LARGE SCALE GENOMIC DNA]</scope>
    <source>
        <strain evidence="2 3">DSM 44338</strain>
    </source>
</reference>
<dbReference type="AlphaFoldDB" id="A0A1X0JM26"/>
<name>A0A1X0JM26_9MYCO</name>
<dbReference type="OrthoDB" id="4628340at2"/>